<dbReference type="PANTHER" id="PTHR43711">
    <property type="entry name" value="TWO-COMPONENT HISTIDINE KINASE"/>
    <property type="match status" value="1"/>
</dbReference>
<dbReference type="eggNOG" id="arCOG02358">
    <property type="taxonomic scope" value="Archaea"/>
</dbReference>
<dbReference type="EC" id="2.7.13.3" evidence="3"/>
<feature type="transmembrane region" description="Helical" evidence="12">
    <location>
        <begin position="345"/>
        <end position="366"/>
    </location>
</feature>
<dbReference type="EMBL" id="CP007174">
    <property type="protein sequence ID" value="AIF82550.1"/>
    <property type="molecule type" value="Genomic_DNA"/>
</dbReference>
<evidence type="ECO:0000256" key="2">
    <source>
        <dbReference type="ARBA" id="ARBA00004651"/>
    </source>
</evidence>
<dbReference type="InterPro" id="IPR003661">
    <property type="entry name" value="HisK_dim/P_dom"/>
</dbReference>
<evidence type="ECO:0000259" key="13">
    <source>
        <dbReference type="PROSITE" id="PS50109"/>
    </source>
</evidence>
<evidence type="ECO:0000256" key="9">
    <source>
        <dbReference type="ARBA" id="ARBA00022989"/>
    </source>
</evidence>
<keyword evidence="10" id="KW-0902">Two-component regulatory system</keyword>
<dbReference type="KEGG" id="nev:NTE_00468"/>
<reference evidence="14 15" key="1">
    <citation type="journal article" date="2014" name="PLoS ONE">
        <title>Genome Sequence of Candidatus Nitrososphaera evergladensis from Group I.1b Enriched from Everglades Soil Reveals Novel Genomic Features of the Ammonia-Oxidizing Archaea.</title>
        <authorList>
            <person name="Zhalnina K.V."/>
            <person name="Dias R."/>
            <person name="Leonard M.T."/>
            <person name="Dorr de Quadros P."/>
            <person name="Camargo F.A."/>
            <person name="Drew J.C."/>
            <person name="Farmerie W.G."/>
            <person name="Daroub S.H."/>
            <person name="Triplett E.W."/>
        </authorList>
    </citation>
    <scope>NUCLEOTIDE SEQUENCE [LARGE SCALE GENOMIC DNA]</scope>
    <source>
        <strain evidence="14 15">SR1</strain>
    </source>
</reference>
<dbReference type="Proteomes" id="UP000028194">
    <property type="component" value="Chromosome"/>
</dbReference>
<dbReference type="PRINTS" id="PR00344">
    <property type="entry name" value="BCTRLSENSOR"/>
</dbReference>
<dbReference type="InterPro" id="IPR033479">
    <property type="entry name" value="dCache_1"/>
</dbReference>
<keyword evidence="5" id="KW-0597">Phosphoprotein</keyword>
<keyword evidence="8 14" id="KW-0418">Kinase</keyword>
<dbReference type="CDD" id="cd00075">
    <property type="entry name" value="HATPase"/>
    <property type="match status" value="1"/>
</dbReference>
<dbReference type="InterPro" id="IPR005467">
    <property type="entry name" value="His_kinase_dom"/>
</dbReference>
<gene>
    <name evidence="14" type="ORF">NTE_00468</name>
</gene>
<evidence type="ECO:0000256" key="11">
    <source>
        <dbReference type="ARBA" id="ARBA00023136"/>
    </source>
</evidence>
<dbReference type="Pfam" id="PF02518">
    <property type="entry name" value="HATPase_c"/>
    <property type="match status" value="1"/>
</dbReference>
<evidence type="ECO:0000256" key="1">
    <source>
        <dbReference type="ARBA" id="ARBA00000085"/>
    </source>
</evidence>
<dbReference type="HOGENOM" id="CLU_031353_0_0_2"/>
<comment type="catalytic activity">
    <reaction evidence="1">
        <text>ATP + protein L-histidine = ADP + protein N-phospho-L-histidine.</text>
        <dbReference type="EC" id="2.7.13.3"/>
    </reaction>
</comment>
<proteinExistence type="predicted"/>
<evidence type="ECO:0000256" key="4">
    <source>
        <dbReference type="ARBA" id="ARBA00022475"/>
    </source>
</evidence>
<dbReference type="eggNOG" id="arCOG03644">
    <property type="taxonomic scope" value="Archaea"/>
</dbReference>
<keyword evidence="4" id="KW-1003">Cell membrane</keyword>
<sequence length="640" mass="69749">MMNITAIKWNQPLLLVSSIALIAILLAFSSYQFFNDASNKITEIAAGENRASARILAHDLANSLANKLGGIQQNVQMIAQASSVQEKSIEKVSTLLEITQQTSGDMTDFYGWLDKDGRIDRTSSITDNENSAQFFFGADKSDRDWFINARDAKKGYASSAEKSPDDDGIDRLFISYPIIDSQSGSFEGVIYAGIPLAKVNNYLGSQIYPGEKEIAMDILDMKGTILQTTKHPSLLGMNYFSKEYQDAIAGVEEKAADDTSNSSGGLQEFTRYALANSSSSPPSSSSSGSDDGVSDFTYGDGQTVSIAYSYVKLDNTNFAVVFTRVSHGSAADVEAFIDQQRFTSMARIAVIGTAAVFIGALVLLWNRKLERTVADRTQALASKTAELLAANEQLKQHDRLQKEFINIAAHELRTPITPILTSIDTVRSIRDPNGENMVILSEGYYDIILRNIKRLERLSSDILQAARIESGNFSLHKEKFDLGRLINNVVVDASESMPDSKRGSIQVVFEPNHNDGNLVVEADQSKLYEVMTNLMQNAVRFTVEGKITVSTEKKSFEGLGRGAAVVVKVKDTGSGIAQDILPRLFQKFASASSRDNLGGTGLGLYVSKAIVEAHGGKIWAQNNADGKGATFSFSIPIQTE</sequence>
<dbReference type="Gene3D" id="3.30.565.10">
    <property type="entry name" value="Histidine kinase-like ATPase, C-terminal domain"/>
    <property type="match status" value="1"/>
</dbReference>
<dbReference type="InterPro" id="IPR036097">
    <property type="entry name" value="HisK_dim/P_sf"/>
</dbReference>
<dbReference type="SUPFAM" id="SSF47384">
    <property type="entry name" value="Homodimeric domain of signal transducing histidine kinase"/>
    <property type="match status" value="1"/>
</dbReference>
<dbReference type="SMART" id="SM00388">
    <property type="entry name" value="HisKA"/>
    <property type="match status" value="1"/>
</dbReference>
<dbReference type="InterPro" id="IPR003594">
    <property type="entry name" value="HATPase_dom"/>
</dbReference>
<comment type="subcellular location">
    <subcellularLocation>
        <location evidence="2">Cell membrane</location>
        <topology evidence="2">Multi-pass membrane protein</topology>
    </subcellularLocation>
</comment>
<dbReference type="PANTHER" id="PTHR43711:SF1">
    <property type="entry name" value="HISTIDINE KINASE 1"/>
    <property type="match status" value="1"/>
</dbReference>
<dbReference type="STRING" id="1459636.NTE_00468"/>
<dbReference type="Gene3D" id="1.10.287.130">
    <property type="match status" value="1"/>
</dbReference>
<organism evidence="14 15">
    <name type="scientific">Candidatus Nitrososphaera evergladensis SR1</name>
    <dbReference type="NCBI Taxonomy" id="1459636"/>
    <lineage>
        <taxon>Archaea</taxon>
        <taxon>Nitrososphaerota</taxon>
        <taxon>Nitrososphaeria</taxon>
        <taxon>Nitrososphaerales</taxon>
        <taxon>Nitrososphaeraceae</taxon>
        <taxon>Nitrososphaera</taxon>
    </lineage>
</organism>
<dbReference type="SUPFAM" id="SSF55874">
    <property type="entry name" value="ATPase domain of HSP90 chaperone/DNA topoisomerase II/histidine kinase"/>
    <property type="match status" value="1"/>
</dbReference>
<name>A0A075MN25_9ARCH</name>
<dbReference type="InterPro" id="IPR036890">
    <property type="entry name" value="HATPase_C_sf"/>
</dbReference>
<keyword evidence="6" id="KW-0808">Transferase</keyword>
<dbReference type="InterPro" id="IPR004358">
    <property type="entry name" value="Sig_transdc_His_kin-like_C"/>
</dbReference>
<dbReference type="GeneID" id="41596343"/>
<keyword evidence="15" id="KW-1185">Reference proteome</keyword>
<evidence type="ECO:0000313" key="15">
    <source>
        <dbReference type="Proteomes" id="UP000028194"/>
    </source>
</evidence>
<protein>
    <recommendedName>
        <fullName evidence="3">histidine kinase</fullName>
        <ecNumber evidence="3">2.7.13.3</ecNumber>
    </recommendedName>
</protein>
<evidence type="ECO:0000256" key="5">
    <source>
        <dbReference type="ARBA" id="ARBA00022553"/>
    </source>
</evidence>
<dbReference type="GO" id="GO:0000155">
    <property type="term" value="F:phosphorelay sensor kinase activity"/>
    <property type="evidence" value="ECO:0007669"/>
    <property type="project" value="InterPro"/>
</dbReference>
<keyword evidence="7 12" id="KW-0812">Transmembrane</keyword>
<evidence type="ECO:0000256" key="6">
    <source>
        <dbReference type="ARBA" id="ARBA00022679"/>
    </source>
</evidence>
<evidence type="ECO:0000256" key="12">
    <source>
        <dbReference type="SAM" id="Phobius"/>
    </source>
</evidence>
<dbReference type="GO" id="GO:0005886">
    <property type="term" value="C:plasma membrane"/>
    <property type="evidence" value="ECO:0007669"/>
    <property type="project" value="UniProtKB-SubCell"/>
</dbReference>
<dbReference type="PROSITE" id="PS50109">
    <property type="entry name" value="HIS_KIN"/>
    <property type="match status" value="1"/>
</dbReference>
<keyword evidence="9 12" id="KW-1133">Transmembrane helix</keyword>
<dbReference type="Pfam" id="PF00512">
    <property type="entry name" value="HisKA"/>
    <property type="match status" value="1"/>
</dbReference>
<evidence type="ECO:0000256" key="7">
    <source>
        <dbReference type="ARBA" id="ARBA00022692"/>
    </source>
</evidence>
<evidence type="ECO:0000256" key="8">
    <source>
        <dbReference type="ARBA" id="ARBA00022777"/>
    </source>
</evidence>
<evidence type="ECO:0000313" key="14">
    <source>
        <dbReference type="EMBL" id="AIF82550.1"/>
    </source>
</evidence>
<dbReference type="OrthoDB" id="8127at2157"/>
<dbReference type="CDD" id="cd00082">
    <property type="entry name" value="HisKA"/>
    <property type="match status" value="1"/>
</dbReference>
<dbReference type="RefSeq" id="WP_148699500.1">
    <property type="nucleotide sequence ID" value="NZ_CP007174.1"/>
</dbReference>
<evidence type="ECO:0000256" key="10">
    <source>
        <dbReference type="ARBA" id="ARBA00023012"/>
    </source>
</evidence>
<dbReference type="InterPro" id="IPR050736">
    <property type="entry name" value="Sensor_HK_Regulatory"/>
</dbReference>
<dbReference type="AlphaFoldDB" id="A0A075MN25"/>
<dbReference type="Gene3D" id="3.30.450.20">
    <property type="entry name" value="PAS domain"/>
    <property type="match status" value="1"/>
</dbReference>
<keyword evidence="11 12" id="KW-0472">Membrane</keyword>
<evidence type="ECO:0000256" key="3">
    <source>
        <dbReference type="ARBA" id="ARBA00012438"/>
    </source>
</evidence>
<accession>A0A075MN25</accession>
<feature type="domain" description="Histidine kinase" evidence="13">
    <location>
        <begin position="407"/>
        <end position="639"/>
    </location>
</feature>
<dbReference type="Pfam" id="PF02743">
    <property type="entry name" value="dCache_1"/>
    <property type="match status" value="1"/>
</dbReference>
<dbReference type="SMART" id="SM00387">
    <property type="entry name" value="HATPase_c"/>
    <property type="match status" value="1"/>
</dbReference>